<keyword evidence="3" id="KW-0285">Flavoprotein</keyword>
<evidence type="ECO:0000259" key="6">
    <source>
        <dbReference type="Pfam" id="PF00881"/>
    </source>
</evidence>
<evidence type="ECO:0000256" key="4">
    <source>
        <dbReference type="ARBA" id="ARBA00022643"/>
    </source>
</evidence>
<evidence type="ECO:0000256" key="2">
    <source>
        <dbReference type="ARBA" id="ARBA00007118"/>
    </source>
</evidence>
<dbReference type="HOGENOM" id="CLU_070764_7_3_2"/>
<dbReference type="STRING" id="583356.Igag_1364"/>
<accession>E0SQ36</accession>
<keyword evidence="8" id="KW-1185">Reference proteome</keyword>
<name>E0SQ36_IGNAA</name>
<dbReference type="Gene3D" id="3.40.109.10">
    <property type="entry name" value="NADH Oxidase"/>
    <property type="match status" value="1"/>
</dbReference>
<sequence>MIEKQISGCSSEELLNFLLSRRSIRRFRPDPIPLDIIKKIINVARFAPSARNSQPWIFIIVNNDNVKEKLASLRPRAETLLNAPMAIVVACNRDEDPVFYQQSCSNAIMYIMLAAHALGLGSVWLGIGRLEEAEGIQKILELPLKYIPIAIIAIGYPAEKPEPRPRKELKEIAFLNSYGNMLD</sequence>
<keyword evidence="4" id="KW-0288">FMN</keyword>
<dbReference type="InterPro" id="IPR000415">
    <property type="entry name" value="Nitroreductase-like"/>
</dbReference>
<reference evidence="7 8" key="1">
    <citation type="journal article" date="2010" name="Stand. Genomic Sci.">
        <title>Complete genome sequence of Ignisphaera aggregans type strain (AQ1.S1).</title>
        <authorList>
            <person name="Goker M."/>
            <person name="Held B."/>
            <person name="Lapidus A."/>
            <person name="Nolan M."/>
            <person name="Spring S."/>
            <person name="Yasawong M."/>
            <person name="Lucas S."/>
            <person name="Glavina Del Rio T."/>
            <person name="Tice H."/>
            <person name="Cheng J.F."/>
            <person name="Goodwin L."/>
            <person name="Tapia R."/>
            <person name="Pitluck S."/>
            <person name="Liolios K."/>
            <person name="Ivanova N."/>
            <person name="Mavromatis K."/>
            <person name="Mikhailova N."/>
            <person name="Pati A."/>
            <person name="Chen A."/>
            <person name="Palaniappan K."/>
            <person name="Brambilla E."/>
            <person name="Land M."/>
            <person name="Hauser L."/>
            <person name="Chang Y.J."/>
            <person name="Jeffries C.D."/>
            <person name="Brettin T."/>
            <person name="Detter J.C."/>
            <person name="Han C."/>
            <person name="Rohde M."/>
            <person name="Sikorski J."/>
            <person name="Woyke T."/>
            <person name="Bristow J."/>
            <person name="Eisen J.A."/>
            <person name="Markowitz V."/>
            <person name="Hugenholtz P."/>
            <person name="Kyrpides N.C."/>
            <person name="Klenk H.P."/>
        </authorList>
    </citation>
    <scope>NUCLEOTIDE SEQUENCE [LARGE SCALE GENOMIC DNA]</scope>
    <source>
        <strain evidence="8">DSM 17230 / JCM 13409 / AQ1.S1</strain>
    </source>
</reference>
<dbReference type="Proteomes" id="UP000001304">
    <property type="component" value="Chromosome"/>
</dbReference>
<proteinExistence type="inferred from homology"/>
<dbReference type="BioCyc" id="IAGG583356:GHAH-1347-MONOMER"/>
<dbReference type="Pfam" id="PF00881">
    <property type="entry name" value="Nitroreductase"/>
    <property type="match status" value="2"/>
</dbReference>
<feature type="domain" description="Nitroreductase" evidence="6">
    <location>
        <begin position="19"/>
        <end position="71"/>
    </location>
</feature>
<dbReference type="InterPro" id="IPR029479">
    <property type="entry name" value="Nitroreductase"/>
</dbReference>
<dbReference type="EMBL" id="CP002098">
    <property type="protein sequence ID" value="ADM28167.1"/>
    <property type="molecule type" value="Genomic_DNA"/>
</dbReference>
<dbReference type="AlphaFoldDB" id="E0SQ36"/>
<organism evidence="7 8">
    <name type="scientific">Ignisphaera aggregans (strain DSM 17230 / JCM 13409 / AQ1.S1)</name>
    <dbReference type="NCBI Taxonomy" id="583356"/>
    <lineage>
        <taxon>Archaea</taxon>
        <taxon>Thermoproteota</taxon>
        <taxon>Thermoprotei</taxon>
        <taxon>Desulfurococcales</taxon>
        <taxon>Desulfurococcaceae</taxon>
        <taxon>Ignisphaera</taxon>
    </lineage>
</organism>
<evidence type="ECO:0000256" key="5">
    <source>
        <dbReference type="ARBA" id="ARBA00023002"/>
    </source>
</evidence>
<dbReference type="GO" id="GO:0016491">
    <property type="term" value="F:oxidoreductase activity"/>
    <property type="evidence" value="ECO:0007669"/>
    <property type="project" value="UniProtKB-KW"/>
</dbReference>
<evidence type="ECO:0000313" key="7">
    <source>
        <dbReference type="EMBL" id="ADM28167.1"/>
    </source>
</evidence>
<gene>
    <name evidence="7" type="ordered locus">Igag_1364</name>
</gene>
<comment type="similarity">
    <text evidence="2">Belongs to the nitroreductase family.</text>
</comment>
<evidence type="ECO:0000256" key="1">
    <source>
        <dbReference type="ARBA" id="ARBA00001917"/>
    </source>
</evidence>
<protein>
    <submittedName>
        <fullName evidence="7">Nitroreductase</fullName>
    </submittedName>
</protein>
<dbReference type="SUPFAM" id="SSF55469">
    <property type="entry name" value="FMN-dependent nitroreductase-like"/>
    <property type="match status" value="1"/>
</dbReference>
<feature type="domain" description="Nitroreductase" evidence="6">
    <location>
        <begin position="76"/>
        <end position="156"/>
    </location>
</feature>
<dbReference type="PANTHER" id="PTHR43673:SF2">
    <property type="entry name" value="NITROREDUCTASE"/>
    <property type="match status" value="1"/>
</dbReference>
<evidence type="ECO:0000256" key="3">
    <source>
        <dbReference type="ARBA" id="ARBA00022630"/>
    </source>
</evidence>
<comment type="cofactor">
    <cofactor evidence="1">
        <name>FMN</name>
        <dbReference type="ChEBI" id="CHEBI:58210"/>
    </cofactor>
</comment>
<evidence type="ECO:0000313" key="8">
    <source>
        <dbReference type="Proteomes" id="UP000001304"/>
    </source>
</evidence>
<keyword evidence="5" id="KW-0560">Oxidoreductase</keyword>
<dbReference type="PANTHER" id="PTHR43673">
    <property type="entry name" value="NAD(P)H NITROREDUCTASE YDGI-RELATED"/>
    <property type="match status" value="1"/>
</dbReference>
<dbReference type="KEGG" id="iag:Igag_1364"/>